<evidence type="ECO:0000313" key="2">
    <source>
        <dbReference type="EMBL" id="CAI9180043.1"/>
    </source>
</evidence>
<feature type="region of interest" description="Disordered" evidence="1">
    <location>
        <begin position="1"/>
        <end position="26"/>
    </location>
</feature>
<reference evidence="2" key="1">
    <citation type="submission" date="2023-04" db="EMBL/GenBank/DDBJ databases">
        <authorList>
            <consortium name="ELIXIR-Norway"/>
        </authorList>
    </citation>
    <scope>NUCLEOTIDE SEQUENCE [LARGE SCALE GENOMIC DNA]</scope>
</reference>
<dbReference type="Proteomes" id="UP001176941">
    <property type="component" value="Chromosome X"/>
</dbReference>
<evidence type="ECO:0000313" key="3">
    <source>
        <dbReference type="Proteomes" id="UP001176941"/>
    </source>
</evidence>
<proteinExistence type="predicted"/>
<gene>
    <name evidence="2" type="ORF">MRATA1EN1_LOCUS29005</name>
</gene>
<sequence>MKKRGKQSFQVHNAVDFSGGSDGKESTCQCRRLRFDSWVRKIPWRRKWQPTPVFLPGESHGPRSLVGYSPWGRRESDTTEHAHRRPRKVAALSRIQTFNLFF</sequence>
<feature type="region of interest" description="Disordered" evidence="1">
    <location>
        <begin position="66"/>
        <end position="88"/>
    </location>
</feature>
<protein>
    <submittedName>
        <fullName evidence="2">Uncharacterized protein</fullName>
    </submittedName>
</protein>
<evidence type="ECO:0000256" key="1">
    <source>
        <dbReference type="SAM" id="MobiDB-lite"/>
    </source>
</evidence>
<dbReference type="EMBL" id="OX460343">
    <property type="protein sequence ID" value="CAI9180043.1"/>
    <property type="molecule type" value="Genomic_DNA"/>
</dbReference>
<accession>A0ABN9A2N5</accession>
<feature type="compositionally biased region" description="Basic and acidic residues" evidence="1">
    <location>
        <begin position="72"/>
        <end position="81"/>
    </location>
</feature>
<organism evidence="2 3">
    <name type="scientific">Rangifer tarandus platyrhynchus</name>
    <name type="common">Svalbard reindeer</name>
    <dbReference type="NCBI Taxonomy" id="3082113"/>
    <lineage>
        <taxon>Eukaryota</taxon>
        <taxon>Metazoa</taxon>
        <taxon>Chordata</taxon>
        <taxon>Craniata</taxon>
        <taxon>Vertebrata</taxon>
        <taxon>Euteleostomi</taxon>
        <taxon>Mammalia</taxon>
        <taxon>Eutheria</taxon>
        <taxon>Laurasiatheria</taxon>
        <taxon>Artiodactyla</taxon>
        <taxon>Ruminantia</taxon>
        <taxon>Pecora</taxon>
        <taxon>Cervidae</taxon>
        <taxon>Odocoileinae</taxon>
        <taxon>Rangifer</taxon>
    </lineage>
</organism>
<keyword evidence="3" id="KW-1185">Reference proteome</keyword>
<name>A0ABN9A2N5_RANTA</name>